<evidence type="ECO:0008006" key="5">
    <source>
        <dbReference type="Google" id="ProtNLM"/>
    </source>
</evidence>
<evidence type="ECO:0000313" key="3">
    <source>
        <dbReference type="EMBL" id="NIK60924.1"/>
    </source>
</evidence>
<feature type="signal peptide" evidence="2">
    <location>
        <begin position="1"/>
        <end position="21"/>
    </location>
</feature>
<feature type="compositionally biased region" description="Pro residues" evidence="1">
    <location>
        <begin position="33"/>
        <end position="49"/>
    </location>
</feature>
<name>A0A7X5VGQ5_9ACTN</name>
<dbReference type="Proteomes" id="UP000555407">
    <property type="component" value="Unassembled WGS sequence"/>
</dbReference>
<reference evidence="3 4" key="1">
    <citation type="submission" date="2020-03" db="EMBL/GenBank/DDBJ databases">
        <title>Sequencing the genomes of 1000 actinobacteria strains.</title>
        <authorList>
            <person name="Klenk H.-P."/>
        </authorList>
    </citation>
    <scope>NUCLEOTIDE SEQUENCE [LARGE SCALE GENOMIC DNA]</scope>
    <source>
        <strain evidence="3 4">DSM 45490</strain>
    </source>
</reference>
<feature type="chain" id="PRO_5039467796" description="Lipoprotein" evidence="2">
    <location>
        <begin position="22"/>
        <end position="203"/>
    </location>
</feature>
<keyword evidence="4" id="KW-1185">Reference proteome</keyword>
<proteinExistence type="predicted"/>
<dbReference type="RefSeq" id="WP_167214833.1">
    <property type="nucleotide sequence ID" value="NZ_JAASRO010000001.1"/>
</dbReference>
<protein>
    <recommendedName>
        <fullName evidence="5">Lipoprotein</fullName>
    </recommendedName>
</protein>
<feature type="region of interest" description="Disordered" evidence="1">
    <location>
        <begin position="22"/>
        <end position="53"/>
    </location>
</feature>
<dbReference type="EMBL" id="JAASRO010000001">
    <property type="protein sequence ID" value="NIK60924.1"/>
    <property type="molecule type" value="Genomic_DNA"/>
</dbReference>
<evidence type="ECO:0000313" key="4">
    <source>
        <dbReference type="Proteomes" id="UP000555407"/>
    </source>
</evidence>
<organism evidence="3 4">
    <name type="scientific">Kribbella shirazensis</name>
    <dbReference type="NCBI Taxonomy" id="1105143"/>
    <lineage>
        <taxon>Bacteria</taxon>
        <taxon>Bacillati</taxon>
        <taxon>Actinomycetota</taxon>
        <taxon>Actinomycetes</taxon>
        <taxon>Propionibacteriales</taxon>
        <taxon>Kribbellaceae</taxon>
        <taxon>Kribbella</taxon>
    </lineage>
</organism>
<comment type="caution">
    <text evidence="3">The sequence shown here is derived from an EMBL/GenBank/DDBJ whole genome shotgun (WGS) entry which is preliminary data.</text>
</comment>
<accession>A0A7X5VGQ5</accession>
<keyword evidence="2" id="KW-0732">Signal</keyword>
<evidence type="ECO:0000256" key="2">
    <source>
        <dbReference type="SAM" id="SignalP"/>
    </source>
</evidence>
<sequence>MPRRPLLAAVATLSTLTLLTACNGSPEAGRPNTAPPSPSTTPSPTPTAPSTPAQTTVEQAAITAAKARYVAAWTAIDTALNNPPAASRAKLLQAGTGGDWLIQVWGNVEFNQQRGWYQDGRVRVESMTVTSVKTTGEQPEVNLSACLNSTKVTLRYLATRKPVPLGPGTSGRSKVQAKLVFAPPDGQTKKMWFLVDQQDTGEC</sequence>
<dbReference type="AlphaFoldDB" id="A0A7X5VGQ5"/>
<gene>
    <name evidence="3" type="ORF">BJY22_006641</name>
</gene>
<dbReference type="PROSITE" id="PS51257">
    <property type="entry name" value="PROKAR_LIPOPROTEIN"/>
    <property type="match status" value="1"/>
</dbReference>
<evidence type="ECO:0000256" key="1">
    <source>
        <dbReference type="SAM" id="MobiDB-lite"/>
    </source>
</evidence>